<keyword evidence="3" id="KW-1185">Reference proteome</keyword>
<dbReference type="EMBL" id="BQKI01000075">
    <property type="protein sequence ID" value="GJN22212.1"/>
    <property type="molecule type" value="Genomic_DNA"/>
</dbReference>
<evidence type="ECO:0000256" key="1">
    <source>
        <dbReference type="SAM" id="SignalP"/>
    </source>
</evidence>
<protein>
    <submittedName>
        <fullName evidence="2">Uncharacterized protein</fullName>
    </submittedName>
</protein>
<keyword evidence="1" id="KW-0732">Signal</keyword>
<comment type="caution">
    <text evidence="2">The sequence shown here is derived from an EMBL/GenBank/DDBJ whole genome shotgun (WGS) entry which is preliminary data.</text>
</comment>
<dbReference type="PANTHER" id="PTHR35547">
    <property type="entry name" value="OS06G0249350 PROTEIN-RELATED"/>
    <property type="match status" value="1"/>
</dbReference>
<name>A0AAV5EI65_ELECO</name>
<accession>A0AAV5EI65</accession>
<evidence type="ECO:0000313" key="3">
    <source>
        <dbReference type="Proteomes" id="UP001054889"/>
    </source>
</evidence>
<organism evidence="2 3">
    <name type="scientific">Eleusine coracana subsp. coracana</name>
    <dbReference type="NCBI Taxonomy" id="191504"/>
    <lineage>
        <taxon>Eukaryota</taxon>
        <taxon>Viridiplantae</taxon>
        <taxon>Streptophyta</taxon>
        <taxon>Embryophyta</taxon>
        <taxon>Tracheophyta</taxon>
        <taxon>Spermatophyta</taxon>
        <taxon>Magnoliopsida</taxon>
        <taxon>Liliopsida</taxon>
        <taxon>Poales</taxon>
        <taxon>Poaceae</taxon>
        <taxon>PACMAD clade</taxon>
        <taxon>Chloridoideae</taxon>
        <taxon>Cynodonteae</taxon>
        <taxon>Eleusininae</taxon>
        <taxon>Eleusine</taxon>
    </lineage>
</organism>
<feature type="chain" id="PRO_5043797806" evidence="1">
    <location>
        <begin position="28"/>
        <end position="74"/>
    </location>
</feature>
<evidence type="ECO:0000313" key="2">
    <source>
        <dbReference type="EMBL" id="GJN22212.1"/>
    </source>
</evidence>
<dbReference type="AlphaFoldDB" id="A0AAV5EI65"/>
<dbReference type="PANTHER" id="PTHR35547:SF6">
    <property type="match status" value="1"/>
</dbReference>
<feature type="signal peptide" evidence="1">
    <location>
        <begin position="1"/>
        <end position="27"/>
    </location>
</feature>
<dbReference type="Proteomes" id="UP001054889">
    <property type="component" value="Unassembled WGS sequence"/>
</dbReference>
<gene>
    <name evidence="2" type="primary">gb09760</name>
    <name evidence="2" type="ORF">PR202_gb09760</name>
</gene>
<sequence>MAIMMTKFVLPLTMLALFMLLAASASARLLDGDQWSGGEHPMVQFVKHRYLQQLAGAGHSCGSYDGNNPRCHHG</sequence>
<reference evidence="2" key="2">
    <citation type="submission" date="2021-12" db="EMBL/GenBank/DDBJ databases">
        <title>Resequencing data analysis of finger millet.</title>
        <authorList>
            <person name="Hatakeyama M."/>
            <person name="Aluri S."/>
            <person name="Balachadran M.T."/>
            <person name="Sivarajan S.R."/>
            <person name="Poveda L."/>
            <person name="Shimizu-Inatsugi R."/>
            <person name="Schlapbach R."/>
            <person name="Sreeman S.M."/>
            <person name="Shimizu K.K."/>
        </authorList>
    </citation>
    <scope>NUCLEOTIDE SEQUENCE</scope>
</reference>
<proteinExistence type="predicted"/>
<reference evidence="2" key="1">
    <citation type="journal article" date="2018" name="DNA Res.">
        <title>Multiple hybrid de novo genome assembly of finger millet, an orphan allotetraploid crop.</title>
        <authorList>
            <person name="Hatakeyama M."/>
            <person name="Aluri S."/>
            <person name="Balachadran M.T."/>
            <person name="Sivarajan S.R."/>
            <person name="Patrignani A."/>
            <person name="Gruter S."/>
            <person name="Poveda L."/>
            <person name="Shimizu-Inatsugi R."/>
            <person name="Baeten J."/>
            <person name="Francoijs K.J."/>
            <person name="Nataraja K.N."/>
            <person name="Reddy Y.A.N."/>
            <person name="Phadnis S."/>
            <person name="Ravikumar R.L."/>
            <person name="Schlapbach R."/>
            <person name="Sreeman S.M."/>
            <person name="Shimizu K.K."/>
        </authorList>
    </citation>
    <scope>NUCLEOTIDE SEQUENCE</scope>
</reference>